<dbReference type="Proteomes" id="UP000036045">
    <property type="component" value="Unassembled WGS sequence"/>
</dbReference>
<reference evidence="5 6" key="1">
    <citation type="submission" date="2015-05" db="EMBL/GenBank/DDBJ databases">
        <title>Whole genome sequence and identification of bacterial endophytes from Costus igneus.</title>
        <authorList>
            <person name="Lee Y.P."/>
            <person name="Gan H.M."/>
            <person name="Eng W."/>
            <person name="Wheatley M.S."/>
            <person name="Caraballo A."/>
            <person name="Polter S."/>
            <person name="Savka M.A."/>
            <person name="Hudson A.O."/>
        </authorList>
    </citation>
    <scope>NUCLEOTIDE SEQUENCE [LARGE SCALE GENOMIC DNA]</scope>
    <source>
        <strain evidence="5 6">RIT379</strain>
    </source>
</reference>
<dbReference type="Pfam" id="PF13847">
    <property type="entry name" value="Methyltransf_31"/>
    <property type="match status" value="1"/>
</dbReference>
<proteinExistence type="predicted"/>
<evidence type="ECO:0000259" key="3">
    <source>
        <dbReference type="Pfam" id="PF13847"/>
    </source>
</evidence>
<dbReference type="PIRSF" id="PIRSF018249">
    <property type="entry name" value="MyrA_prd"/>
    <property type="match status" value="1"/>
</dbReference>
<feature type="domain" description="23S rRNA (guanine(745)-N(1))-methyltransferase N-terminal" evidence="4">
    <location>
        <begin position="27"/>
        <end position="73"/>
    </location>
</feature>
<dbReference type="AlphaFoldDB" id="A0A0J1IIZ3"/>
<dbReference type="Gene3D" id="3.40.50.150">
    <property type="entry name" value="Vaccinia Virus protein VP39"/>
    <property type="match status" value="1"/>
</dbReference>
<evidence type="ECO:0000256" key="2">
    <source>
        <dbReference type="PIRSR" id="PIRSR018249-2"/>
    </source>
</evidence>
<accession>A0A0J1IIZ3</accession>
<gene>
    <name evidence="5" type="ORF">ABW02_13825</name>
</gene>
<dbReference type="Pfam" id="PF21302">
    <property type="entry name" value="Zn_ribbon_RlmA"/>
    <property type="match status" value="1"/>
</dbReference>
<keyword evidence="6" id="KW-1185">Reference proteome</keyword>
<keyword evidence="1" id="KW-0862">Zinc</keyword>
<dbReference type="GO" id="GO:0008168">
    <property type="term" value="F:methyltransferase activity"/>
    <property type="evidence" value="ECO:0007669"/>
    <property type="project" value="UniProtKB-KW"/>
</dbReference>
<dbReference type="InterPro" id="IPR016718">
    <property type="entry name" value="rRNA_m1G-MeTrfase_A_prd"/>
</dbReference>
<feature type="binding site" evidence="1">
    <location>
        <position position="29"/>
    </location>
    <ligand>
        <name>Zn(2+)</name>
        <dbReference type="ChEBI" id="CHEBI:29105"/>
    </ligand>
</feature>
<dbReference type="InterPro" id="IPR029063">
    <property type="entry name" value="SAM-dependent_MTases_sf"/>
</dbReference>
<dbReference type="GO" id="GO:0032259">
    <property type="term" value="P:methylation"/>
    <property type="evidence" value="ECO:0007669"/>
    <property type="project" value="UniProtKB-KW"/>
</dbReference>
<dbReference type="CDD" id="cd02440">
    <property type="entry name" value="AdoMet_MTases"/>
    <property type="match status" value="1"/>
</dbReference>
<dbReference type="OrthoDB" id="5522265at2"/>
<keyword evidence="1" id="KW-0479">Metal-binding</keyword>
<name>A0A0J1IIZ3_NIACI</name>
<dbReference type="InterPro" id="IPR048647">
    <property type="entry name" value="RlmA_N"/>
</dbReference>
<keyword evidence="5" id="KW-0808">Transferase</keyword>
<dbReference type="GO" id="GO:0046872">
    <property type="term" value="F:metal ion binding"/>
    <property type="evidence" value="ECO:0007669"/>
    <property type="project" value="UniProtKB-KW"/>
</dbReference>
<keyword evidence="2" id="KW-0949">S-adenosyl-L-methionine</keyword>
<evidence type="ECO:0000313" key="5">
    <source>
        <dbReference type="EMBL" id="KLV25898.1"/>
    </source>
</evidence>
<sequence>MNEVTSLLKENKRIQSAKYVSNFENIFACPICRSSMQVIDFKSLICLNHHTFDFARQGYLNLMTHSVNTKYSKALFEARRKLITQGEFFTPLSHAIAKFIMEHLVKTKETISILDTGCGEGSHLSNICEIIRSNFFKSVLGVGIDISKEGIMVASKNYSDKIWAVADLANTPFKFKQFDVILNILSPSNYAEFDRVLKPNGIVIKIVPQNSYLKELREHLFQKNEKQFYSNAETMESFKKSFQFVECSRLSYTMNLNKSLIEWLVQMTPLTWSTTEEQIKSFLIKDSAQITVDLDILIGKNTI</sequence>
<dbReference type="EMBL" id="LDPH01000012">
    <property type="protein sequence ID" value="KLV25898.1"/>
    <property type="molecule type" value="Genomic_DNA"/>
</dbReference>
<comment type="caution">
    <text evidence="5">The sequence shown here is derived from an EMBL/GenBank/DDBJ whole genome shotgun (WGS) entry which is preliminary data.</text>
</comment>
<feature type="binding site" evidence="1">
    <location>
        <position position="50"/>
    </location>
    <ligand>
        <name>Zn(2+)</name>
        <dbReference type="ChEBI" id="CHEBI:29105"/>
    </ligand>
</feature>
<feature type="binding site" evidence="1">
    <location>
        <position position="32"/>
    </location>
    <ligand>
        <name>Zn(2+)</name>
        <dbReference type="ChEBI" id="CHEBI:29105"/>
    </ligand>
</feature>
<evidence type="ECO:0000256" key="1">
    <source>
        <dbReference type="PIRSR" id="PIRSR018249-1"/>
    </source>
</evidence>
<feature type="binding site" evidence="1">
    <location>
        <position position="46"/>
    </location>
    <ligand>
        <name>Zn(2+)</name>
        <dbReference type="ChEBI" id="CHEBI:29105"/>
    </ligand>
</feature>
<feature type="domain" description="Methyltransferase" evidence="3">
    <location>
        <begin position="109"/>
        <end position="226"/>
    </location>
</feature>
<protein>
    <submittedName>
        <fullName evidence="5">SAM-dependent methyltransferase</fullName>
    </submittedName>
</protein>
<dbReference type="SUPFAM" id="SSF53335">
    <property type="entry name" value="S-adenosyl-L-methionine-dependent methyltransferases"/>
    <property type="match status" value="1"/>
</dbReference>
<feature type="binding site" evidence="2">
    <location>
        <begin position="120"/>
        <end position="121"/>
    </location>
    <ligand>
        <name>S-adenosyl-L-methionine</name>
        <dbReference type="ChEBI" id="CHEBI:59789"/>
    </ligand>
</feature>
<evidence type="ECO:0000259" key="4">
    <source>
        <dbReference type="Pfam" id="PF21302"/>
    </source>
</evidence>
<feature type="binding site" evidence="2">
    <location>
        <position position="89"/>
    </location>
    <ligand>
        <name>S-adenosyl-L-methionine</name>
        <dbReference type="ChEBI" id="CHEBI:59789"/>
    </ligand>
</feature>
<dbReference type="PATRIC" id="fig|1397.4.peg.905"/>
<organism evidence="5 6">
    <name type="scientific">Niallia circulans</name>
    <name type="common">Bacillus circulans</name>
    <dbReference type="NCBI Taxonomy" id="1397"/>
    <lineage>
        <taxon>Bacteria</taxon>
        <taxon>Bacillati</taxon>
        <taxon>Bacillota</taxon>
        <taxon>Bacilli</taxon>
        <taxon>Bacillales</taxon>
        <taxon>Bacillaceae</taxon>
        <taxon>Niallia</taxon>
    </lineage>
</organism>
<keyword evidence="5" id="KW-0489">Methyltransferase</keyword>
<feature type="binding site" evidence="2">
    <location>
        <position position="212"/>
    </location>
    <ligand>
        <name>S-adenosyl-L-methionine</name>
        <dbReference type="ChEBI" id="CHEBI:59789"/>
    </ligand>
</feature>
<dbReference type="InterPro" id="IPR025714">
    <property type="entry name" value="Methyltranfer_dom"/>
</dbReference>
<evidence type="ECO:0000313" key="6">
    <source>
        <dbReference type="Proteomes" id="UP000036045"/>
    </source>
</evidence>